<feature type="region of interest" description="Disordered" evidence="1">
    <location>
        <begin position="1"/>
        <end position="25"/>
    </location>
</feature>
<evidence type="ECO:0000256" key="1">
    <source>
        <dbReference type="SAM" id="MobiDB-lite"/>
    </source>
</evidence>
<gene>
    <name evidence="2" type="ORF">B0T17DRAFT_580313</name>
</gene>
<comment type="caution">
    <text evidence="2">The sequence shown here is derived from an EMBL/GenBank/DDBJ whole genome shotgun (WGS) entry which is preliminary data.</text>
</comment>
<feature type="region of interest" description="Disordered" evidence="1">
    <location>
        <begin position="960"/>
        <end position="994"/>
    </location>
</feature>
<accession>A0AA40BY51</accession>
<keyword evidence="3" id="KW-1185">Reference proteome</keyword>
<feature type="compositionally biased region" description="Polar residues" evidence="1">
    <location>
        <begin position="7"/>
        <end position="20"/>
    </location>
</feature>
<protein>
    <submittedName>
        <fullName evidence="2">Uncharacterized protein</fullName>
    </submittedName>
</protein>
<feature type="compositionally biased region" description="Acidic residues" evidence="1">
    <location>
        <begin position="457"/>
        <end position="471"/>
    </location>
</feature>
<dbReference type="AlphaFoldDB" id="A0AA40BY51"/>
<name>A0AA40BY51_9PEZI</name>
<evidence type="ECO:0000313" key="2">
    <source>
        <dbReference type="EMBL" id="KAK0617870.1"/>
    </source>
</evidence>
<proteinExistence type="predicted"/>
<evidence type="ECO:0000313" key="3">
    <source>
        <dbReference type="Proteomes" id="UP001174934"/>
    </source>
</evidence>
<feature type="region of interest" description="Disordered" evidence="1">
    <location>
        <begin position="453"/>
        <end position="480"/>
    </location>
</feature>
<dbReference type="EMBL" id="JAULSR010000005">
    <property type="protein sequence ID" value="KAK0617870.1"/>
    <property type="molecule type" value="Genomic_DNA"/>
</dbReference>
<sequence>MPPPSTDYVSTSTGPGSQARTGPDYSVDSWYRGTRQPPLAVRLDNVINFLCDEDVDRCINWENKFGEVVLYLNWLAHEDGEKKQLLHASPQTQTKFRDAVDKAKTHVLFENHHRNPYPPFDVYAKPSKLPLKPTRLKWAGNAHNWPMPGRGPPPLQRDLIPRSVYPRAPQPANPMLAEYPKGASSLQALGADERAWWADQDGVPTTSEDRDAEESNLANIESESFVRFSDQNSEEKLMGWVQRDAETGLTLLSDGSCILPDNPAHWARERGARRAGLQQMLRAYPTSINSTAASHWRGGLALPVPAKTLLRAQRKAAGVYWTPVAATGKNIPAEHEVEPMPYTLAYKFHAGELRRHRVAAALAVDSLYRQQEQESLGVGYAILSRNMINAGPVVWRMVISQVEEAQDLLRKCRTALKVLRTGMLREPREVLGVTLDLAERGLKGEFENHWPVGVRLEEEEQEEEQEEEEDERQGVGLDKPKMVSGDELWWLRFLGAGEAVNEGNWMRGFDVPGVDEDDEAEGLGVNDRYRLFLRFADRVQRELDDRNPGGLFASHDAAVTVEELLEKVNAGAGGNDNGLEKARFMPFDACAWLDRMHRSGHVRFELDPAVYGVVRRPAARYFPENRVKWPQPPSRENRPVAFSQKYVASWPDVISTVKGRGLKTGKTIDKSAPVWHFFIALGFRLGTTILKLERALAGFERERHQRQWPIEMERRRMQRSLDKWREECDTLEDAYNVPTLPELALALIRTKVIEEVSENKTMLYPCRKRVYYSQKEYKEKTVVVRDYSWDWASAAVRERKLKQFWSVNRWPLESDYLSDEARNAIVSDGRLDPMQTYDPAALDPTDQRWMRPKLQRFAEEKVKFRPGPALYPIGDTRLQRYTIEEELTNLVNRSLIPGKDDNRKRTWRETLTRVIPRFGPSPTEPTDEEVDAEWRRRRGLPWLPDVDFVPTSWDPVAVQEEAERKRKEAERKKEEVERKKKEAARNYDVEMIGA</sequence>
<feature type="compositionally biased region" description="Basic and acidic residues" evidence="1">
    <location>
        <begin position="961"/>
        <end position="988"/>
    </location>
</feature>
<organism evidence="2 3">
    <name type="scientific">Bombardia bombarda</name>
    <dbReference type="NCBI Taxonomy" id="252184"/>
    <lineage>
        <taxon>Eukaryota</taxon>
        <taxon>Fungi</taxon>
        <taxon>Dikarya</taxon>
        <taxon>Ascomycota</taxon>
        <taxon>Pezizomycotina</taxon>
        <taxon>Sordariomycetes</taxon>
        <taxon>Sordariomycetidae</taxon>
        <taxon>Sordariales</taxon>
        <taxon>Lasiosphaeriaceae</taxon>
        <taxon>Bombardia</taxon>
    </lineage>
</organism>
<reference evidence="2" key="1">
    <citation type="submission" date="2023-06" db="EMBL/GenBank/DDBJ databases">
        <title>Genome-scale phylogeny and comparative genomics of the fungal order Sordariales.</title>
        <authorList>
            <consortium name="Lawrence Berkeley National Laboratory"/>
            <person name="Hensen N."/>
            <person name="Bonometti L."/>
            <person name="Westerberg I."/>
            <person name="Brannstrom I.O."/>
            <person name="Guillou S."/>
            <person name="Cros-Aarteil S."/>
            <person name="Calhoun S."/>
            <person name="Haridas S."/>
            <person name="Kuo A."/>
            <person name="Mondo S."/>
            <person name="Pangilinan J."/>
            <person name="Riley R."/>
            <person name="LaButti K."/>
            <person name="Andreopoulos B."/>
            <person name="Lipzen A."/>
            <person name="Chen C."/>
            <person name="Yanf M."/>
            <person name="Daum C."/>
            <person name="Ng V."/>
            <person name="Clum A."/>
            <person name="Steindorff A."/>
            <person name="Ohm R."/>
            <person name="Martin F."/>
            <person name="Silar P."/>
            <person name="Natvig D."/>
            <person name="Lalanne C."/>
            <person name="Gautier V."/>
            <person name="Ament-velasquez S.L."/>
            <person name="Kruys A."/>
            <person name="Hutchinson M.I."/>
            <person name="Powell A.J."/>
            <person name="Barry K."/>
            <person name="Miller A.N."/>
            <person name="Grigoriev I.V."/>
            <person name="Debuchy R."/>
            <person name="Gladieux P."/>
            <person name="Thoren M.H."/>
            <person name="Johannesson H."/>
        </authorList>
    </citation>
    <scope>NUCLEOTIDE SEQUENCE</scope>
    <source>
        <strain evidence="2">SMH3391-2</strain>
    </source>
</reference>
<dbReference type="Proteomes" id="UP001174934">
    <property type="component" value="Unassembled WGS sequence"/>
</dbReference>